<protein>
    <submittedName>
        <fullName evidence="4">Alginate lyase</fullName>
    </submittedName>
</protein>
<evidence type="ECO:0000256" key="2">
    <source>
        <dbReference type="ARBA" id="ARBA00023239"/>
    </source>
</evidence>
<evidence type="ECO:0000313" key="4">
    <source>
        <dbReference type="EMBL" id="AOS43634.1"/>
    </source>
</evidence>
<keyword evidence="2 4" id="KW-0456">Lyase</keyword>
<dbReference type="InterPro" id="IPR008929">
    <property type="entry name" value="Chondroitin_lyas"/>
</dbReference>
<dbReference type="SUPFAM" id="SSF48230">
    <property type="entry name" value="Chondroitin AC/alginate lyase"/>
    <property type="match status" value="1"/>
</dbReference>
<dbReference type="GO" id="GO:0016829">
    <property type="term" value="F:lyase activity"/>
    <property type="evidence" value="ECO:0007669"/>
    <property type="project" value="UniProtKB-KW"/>
</dbReference>
<dbReference type="Proteomes" id="UP000095228">
    <property type="component" value="Chromosome"/>
</dbReference>
<dbReference type="EMBL" id="CP016094">
    <property type="protein sequence ID" value="AOS43634.1"/>
    <property type="molecule type" value="Genomic_DNA"/>
</dbReference>
<keyword evidence="5" id="KW-1185">Reference proteome</keyword>
<proteinExistence type="predicted"/>
<evidence type="ECO:0000259" key="3">
    <source>
        <dbReference type="Pfam" id="PF05426"/>
    </source>
</evidence>
<reference evidence="4 5" key="1">
    <citation type="submission" date="2016-06" db="EMBL/GenBank/DDBJ databases">
        <title>Three novel species with peptidoglycan cell walls form the new genus Lacunisphaera gen. nov. in the family Opitutaceae of the verrucomicrobial subdivision 4.</title>
        <authorList>
            <person name="Rast P."/>
            <person name="Gloeckner I."/>
            <person name="Jogler M."/>
            <person name="Boedeker C."/>
            <person name="Jeske O."/>
            <person name="Wiegand S."/>
            <person name="Reinhardt R."/>
            <person name="Schumann P."/>
            <person name="Rohde M."/>
            <person name="Spring S."/>
            <person name="Gloeckner F.O."/>
            <person name="Jogler C."/>
        </authorList>
    </citation>
    <scope>NUCLEOTIDE SEQUENCE [LARGE SCALE GENOMIC DNA]</scope>
    <source>
        <strain evidence="4 5">IG16b</strain>
    </source>
</reference>
<gene>
    <name evidence="4" type="ORF">Verru16b_00686</name>
</gene>
<keyword evidence="1" id="KW-0732">Signal</keyword>
<dbReference type="OrthoDB" id="428577at2"/>
<evidence type="ECO:0000256" key="1">
    <source>
        <dbReference type="ARBA" id="ARBA00022729"/>
    </source>
</evidence>
<sequence length="390" mass="43740">MLFFPDFDLAVYEQPRIEHVAAAALAADPRSVTMAVNPRSAGGPHDFSSEGDYWWPDPQNPAAPYVQRDGLSNPDNFVAHRRLMLDMARDAGALAAAWKVTREERYANAAVQHLLAWFVHPDTRMSPHLLYAQAIKGRSTGRSIGVIDTLHLAEVALAVEALRGSAALTPAADAALTGWFRDYLHWMRTHPYGVEESKALNNHGTCWTLQAACFARLVGDEAVLAECRRRLKEEHLPNQMATDGSFPLELRRTKPYGYAIFNLDVMTALAVVLSTPDENLMTWSLPDGRSLAKGVAWLAPYLADKSRWVREVKRHQQTPAGAIRTEDPIAADVMYWDEWPVRQPCLLFGALATGDELWLATWKRLEPDPQVEEVRRNFPIREPVLWVSGQ</sequence>
<dbReference type="Pfam" id="PF05426">
    <property type="entry name" value="Alginate_lyase"/>
    <property type="match status" value="1"/>
</dbReference>
<dbReference type="GO" id="GO:0042597">
    <property type="term" value="C:periplasmic space"/>
    <property type="evidence" value="ECO:0007669"/>
    <property type="project" value="InterPro"/>
</dbReference>
<dbReference type="STRING" id="1838286.Verru16b_00686"/>
<name>A0A1D8ARW2_9BACT</name>
<dbReference type="RefSeq" id="WP_069960964.1">
    <property type="nucleotide sequence ID" value="NZ_CP016094.1"/>
</dbReference>
<dbReference type="Gene3D" id="1.50.10.100">
    <property type="entry name" value="Chondroitin AC/alginate lyase"/>
    <property type="match status" value="1"/>
</dbReference>
<dbReference type="InterPro" id="IPR008397">
    <property type="entry name" value="Alginate_lyase_dom"/>
</dbReference>
<dbReference type="KEGG" id="obg:Verru16b_00686"/>
<accession>A0A1D8ARW2</accession>
<organism evidence="4 5">
    <name type="scientific">Lacunisphaera limnophila</name>
    <dbReference type="NCBI Taxonomy" id="1838286"/>
    <lineage>
        <taxon>Bacteria</taxon>
        <taxon>Pseudomonadati</taxon>
        <taxon>Verrucomicrobiota</taxon>
        <taxon>Opitutia</taxon>
        <taxon>Opitutales</taxon>
        <taxon>Opitutaceae</taxon>
        <taxon>Lacunisphaera</taxon>
    </lineage>
</organism>
<dbReference type="PATRIC" id="fig|1838286.3.peg.693"/>
<evidence type="ECO:0000313" key="5">
    <source>
        <dbReference type="Proteomes" id="UP000095228"/>
    </source>
</evidence>
<feature type="domain" description="Alginate lyase" evidence="3">
    <location>
        <begin position="31"/>
        <end position="308"/>
    </location>
</feature>
<dbReference type="AlphaFoldDB" id="A0A1D8ARW2"/>